<comment type="caution">
    <text evidence="3">The sequence shown here is derived from an EMBL/GenBank/DDBJ whole genome shotgun (WGS) entry which is preliminary data.</text>
</comment>
<dbReference type="GO" id="GO:0008270">
    <property type="term" value="F:zinc ion binding"/>
    <property type="evidence" value="ECO:0007669"/>
    <property type="project" value="UniProtKB-KW"/>
</dbReference>
<dbReference type="InterPro" id="IPR036875">
    <property type="entry name" value="Znf_CCHC_sf"/>
</dbReference>
<dbReference type="SUPFAM" id="SSF47353">
    <property type="entry name" value="Retrovirus capsid dimerization domain-like"/>
    <property type="match status" value="1"/>
</dbReference>
<dbReference type="EMBL" id="WEIT01037358">
    <property type="protein sequence ID" value="NWI82909.1"/>
    <property type="molecule type" value="Genomic_DNA"/>
</dbReference>
<dbReference type="InterPro" id="IPR001878">
    <property type="entry name" value="Znf_CCHC"/>
</dbReference>
<dbReference type="SUPFAM" id="SSF57756">
    <property type="entry name" value="Retrovirus zinc finger-like domains"/>
    <property type="match status" value="1"/>
</dbReference>
<evidence type="ECO:0000313" key="4">
    <source>
        <dbReference type="Proteomes" id="UP000604080"/>
    </source>
</evidence>
<evidence type="ECO:0000313" key="3">
    <source>
        <dbReference type="EMBL" id="NWI82909.1"/>
    </source>
</evidence>
<feature type="non-terminal residue" evidence="3">
    <location>
        <position position="72"/>
    </location>
</feature>
<feature type="domain" description="CCHC-type" evidence="2">
    <location>
        <begin position="59"/>
        <end position="72"/>
    </location>
</feature>
<evidence type="ECO:0000259" key="2">
    <source>
        <dbReference type="PROSITE" id="PS50158"/>
    </source>
</evidence>
<proteinExistence type="predicted"/>
<keyword evidence="1" id="KW-0862">Zinc</keyword>
<reference evidence="3" key="1">
    <citation type="submission" date="2019-10" db="EMBL/GenBank/DDBJ databases">
        <title>Bird 10,000 Genomes (B10K) Project - Family phase.</title>
        <authorList>
            <person name="Zhang G."/>
        </authorList>
    </citation>
    <scope>NUCLEOTIDE SEQUENCE</scope>
    <source>
        <strain evidence="3">B10K-DU-002-56</strain>
        <tissue evidence="3">Muscle</tissue>
    </source>
</reference>
<feature type="non-terminal residue" evidence="3">
    <location>
        <position position="1"/>
    </location>
</feature>
<dbReference type="PROSITE" id="PS50158">
    <property type="entry name" value="ZF_CCHC"/>
    <property type="match status" value="1"/>
</dbReference>
<protein>
    <submittedName>
        <fullName evidence="3">POK9 protein</fullName>
    </submittedName>
</protein>
<dbReference type="GO" id="GO:0003676">
    <property type="term" value="F:nucleic acid binding"/>
    <property type="evidence" value="ECO:0007669"/>
    <property type="project" value="InterPro"/>
</dbReference>
<keyword evidence="1" id="KW-0479">Metal-binding</keyword>
<keyword evidence="4" id="KW-1185">Reference proteome</keyword>
<dbReference type="Proteomes" id="UP000604080">
    <property type="component" value="Unassembled WGS sequence"/>
</dbReference>
<sequence>ANADCKKLLKSLPNQNPTLVEMIEACNRVGTIEHQYATMAAAFAHVKGTPTAAAASGVCFSCSKPGHLKKNC</sequence>
<dbReference type="InterPro" id="IPR008916">
    <property type="entry name" value="Retrov_capsid_C"/>
</dbReference>
<name>A0A851EI19_9CORV</name>
<keyword evidence="1" id="KW-0863">Zinc-finger</keyword>
<gene>
    <name evidence="3" type="primary">Ervk9_8</name>
    <name evidence="3" type="ORF">DRYGAM_R14381</name>
</gene>
<dbReference type="AlphaFoldDB" id="A0A851EI19"/>
<organism evidence="3 4">
    <name type="scientific">Dryoscopus gambensis</name>
    <dbReference type="NCBI Taxonomy" id="85069"/>
    <lineage>
        <taxon>Eukaryota</taxon>
        <taxon>Metazoa</taxon>
        <taxon>Chordata</taxon>
        <taxon>Craniata</taxon>
        <taxon>Vertebrata</taxon>
        <taxon>Euteleostomi</taxon>
        <taxon>Archelosauria</taxon>
        <taxon>Archosauria</taxon>
        <taxon>Dinosauria</taxon>
        <taxon>Saurischia</taxon>
        <taxon>Theropoda</taxon>
        <taxon>Coelurosauria</taxon>
        <taxon>Aves</taxon>
        <taxon>Neognathae</taxon>
        <taxon>Neoaves</taxon>
        <taxon>Telluraves</taxon>
        <taxon>Australaves</taxon>
        <taxon>Passeriformes</taxon>
        <taxon>Corvoidea</taxon>
        <taxon>Malaconotidae</taxon>
        <taxon>Dryoscopus</taxon>
    </lineage>
</organism>
<dbReference type="Gene3D" id="1.10.1200.30">
    <property type="match status" value="1"/>
</dbReference>
<evidence type="ECO:0000256" key="1">
    <source>
        <dbReference type="PROSITE-ProRule" id="PRU00047"/>
    </source>
</evidence>
<accession>A0A851EI19</accession>